<sequence length="500" mass="56567">MNCVQNTTLGCDERRNANQQMVPSTWNQGMQLTTSRTSPSQTSNALHINTCVVQLPVNILEPFYIYPEPRTWDRLHHAVIKHPTTNFTVILNIDNGPGITAWPTGKWTIGYIDTEGRKRDNASVREDIARNAGWSNSEIAIHGIYFNHTPTSDVDGARTYLKNFGTTVRHEEGFLEPKVVVHNPGMVPDANMTSYHADITVVFESEYRDLPNRKDVREKLKTLGGRREDYAHLVHSLSEKVSRGGIRKIVDGARRDVQWLYMTNQTGLGRYEGYSGSIAENPTLNFIVIINPNSGPGSPPWWPNADYVREIRKLNAYANVKTVGYIGTTYCQKPIEDVYAEISKYAEWSSDRRYPGLGVTGIFFDETPNLHTEAGQTYLESITQRVKETKGVLEDRMVIHNPGTAVDPRFAKPGPDVTTVAETDYTQFHSAEYQKWLATSPYERSRTSYMIHSAPVADVEEFVLAMRLRATYLFVTDLAECCYQRFGDSWKIFIAAMSSV</sequence>
<accession>A0A6G1JDC9</accession>
<dbReference type="OrthoDB" id="5342184at2759"/>
<reference evidence="1" key="1">
    <citation type="journal article" date="2020" name="Stud. Mycol.">
        <title>101 Dothideomycetes genomes: a test case for predicting lifestyles and emergence of pathogens.</title>
        <authorList>
            <person name="Haridas S."/>
            <person name="Albert R."/>
            <person name="Binder M."/>
            <person name="Bloem J."/>
            <person name="Labutti K."/>
            <person name="Salamov A."/>
            <person name="Andreopoulos B."/>
            <person name="Baker S."/>
            <person name="Barry K."/>
            <person name="Bills G."/>
            <person name="Bluhm B."/>
            <person name="Cannon C."/>
            <person name="Castanera R."/>
            <person name="Culley D."/>
            <person name="Daum C."/>
            <person name="Ezra D."/>
            <person name="Gonzalez J."/>
            <person name="Henrissat B."/>
            <person name="Kuo A."/>
            <person name="Liang C."/>
            <person name="Lipzen A."/>
            <person name="Lutzoni F."/>
            <person name="Magnuson J."/>
            <person name="Mondo S."/>
            <person name="Nolan M."/>
            <person name="Ohm R."/>
            <person name="Pangilinan J."/>
            <person name="Park H.-J."/>
            <person name="Ramirez L."/>
            <person name="Alfaro M."/>
            <person name="Sun H."/>
            <person name="Tritt A."/>
            <person name="Yoshinaga Y."/>
            <person name="Zwiers L.-H."/>
            <person name="Turgeon B."/>
            <person name="Goodwin S."/>
            <person name="Spatafora J."/>
            <person name="Crous P."/>
            <person name="Grigoriev I."/>
        </authorList>
    </citation>
    <scope>NUCLEOTIDE SEQUENCE</scope>
    <source>
        <strain evidence="1">CBS 122367</strain>
    </source>
</reference>
<dbReference type="InterPro" id="IPR021986">
    <property type="entry name" value="Spherulin4"/>
</dbReference>
<dbReference type="PANTHER" id="PTHR35040:SF9">
    <property type="entry name" value="4-LIKE CELL SURFACE PROTEIN, PUTATIVE (AFU_ORTHOLOGUE AFUA_4G14080)-RELATED"/>
    <property type="match status" value="1"/>
</dbReference>
<organism evidence="1 2">
    <name type="scientific">Lentithecium fluviatile CBS 122367</name>
    <dbReference type="NCBI Taxonomy" id="1168545"/>
    <lineage>
        <taxon>Eukaryota</taxon>
        <taxon>Fungi</taxon>
        <taxon>Dikarya</taxon>
        <taxon>Ascomycota</taxon>
        <taxon>Pezizomycotina</taxon>
        <taxon>Dothideomycetes</taxon>
        <taxon>Pleosporomycetidae</taxon>
        <taxon>Pleosporales</taxon>
        <taxon>Massarineae</taxon>
        <taxon>Lentitheciaceae</taxon>
        <taxon>Lentithecium</taxon>
    </lineage>
</organism>
<dbReference type="AlphaFoldDB" id="A0A6G1JDC9"/>
<keyword evidence="2" id="KW-1185">Reference proteome</keyword>
<dbReference type="Proteomes" id="UP000799291">
    <property type="component" value="Unassembled WGS sequence"/>
</dbReference>
<name>A0A6G1JDC9_9PLEO</name>
<protein>
    <submittedName>
        <fullName evidence="1">Uncharacterized protein</fullName>
    </submittedName>
</protein>
<evidence type="ECO:0000313" key="1">
    <source>
        <dbReference type="EMBL" id="KAF2688139.1"/>
    </source>
</evidence>
<gene>
    <name evidence="1" type="ORF">K458DRAFT_440834</name>
</gene>
<evidence type="ECO:0000313" key="2">
    <source>
        <dbReference type="Proteomes" id="UP000799291"/>
    </source>
</evidence>
<dbReference type="Pfam" id="PF12138">
    <property type="entry name" value="Spherulin4"/>
    <property type="match status" value="2"/>
</dbReference>
<dbReference type="PANTHER" id="PTHR35040">
    <property type="match status" value="1"/>
</dbReference>
<proteinExistence type="predicted"/>
<dbReference type="EMBL" id="MU005574">
    <property type="protein sequence ID" value="KAF2688139.1"/>
    <property type="molecule type" value="Genomic_DNA"/>
</dbReference>